<dbReference type="PANTHER" id="PTHR37804:SF1">
    <property type="entry name" value="CDAA REGULATORY PROTEIN CDAR"/>
    <property type="match status" value="1"/>
</dbReference>
<organism evidence="2">
    <name type="scientific">hydrocarbon metagenome</name>
    <dbReference type="NCBI Taxonomy" id="938273"/>
    <lineage>
        <taxon>unclassified sequences</taxon>
        <taxon>metagenomes</taxon>
        <taxon>ecological metagenomes</taxon>
    </lineage>
</organism>
<feature type="transmembrane region" description="Helical" evidence="1">
    <location>
        <begin position="15"/>
        <end position="32"/>
    </location>
</feature>
<dbReference type="PANTHER" id="PTHR37804">
    <property type="entry name" value="CDAA REGULATORY PROTEIN CDAR"/>
    <property type="match status" value="1"/>
</dbReference>
<evidence type="ECO:0000313" key="2">
    <source>
        <dbReference type="EMBL" id="KUG03269.1"/>
    </source>
</evidence>
<accession>A0A0W8E3W5</accession>
<dbReference type="InterPro" id="IPR012505">
    <property type="entry name" value="YbbR"/>
</dbReference>
<dbReference type="Pfam" id="PF07949">
    <property type="entry name" value="YbbR"/>
    <property type="match status" value="2"/>
</dbReference>
<keyword evidence="1" id="KW-0472">Membrane</keyword>
<name>A0A0W8E3W5_9ZZZZ</name>
<proteinExistence type="predicted"/>
<dbReference type="EMBL" id="LNQE01001888">
    <property type="protein sequence ID" value="KUG03269.1"/>
    <property type="molecule type" value="Genomic_DNA"/>
</dbReference>
<keyword evidence="1" id="KW-1133">Transmembrane helix</keyword>
<protein>
    <submittedName>
        <fullName evidence="2">Putative secreted protein associated with spydac</fullName>
    </submittedName>
</protein>
<sequence length="313" mass="34159">MKQTQDRDSNRKKNGFKIISVILALLLWFYVVNEGSYQIGQNNVAVDLIYDNIQEGLQVQGPEQVTVRLWGVFQETGDIQASVDLEGKAAGVYTLPVKMHPVVGVLFTSVEPKTVNVTLEEIQEIIVPVNYNISANPPAGYQLLDLLTEPERCLIKGNQEEANRVTSVVCQVDLSTTKAINSFEIKVTARDKDGNPVGGGLEIVPAAVKVIAVVDEIKEYKEVPIIAVSEGEPATGFRLKDIKLDTSTVKIVGNTLTVNVINDINTGKIDINGADQSFTLTIDLQAPEGIKLYPGEVAAEIEIEKIIEDEEGQ</sequence>
<keyword evidence="1" id="KW-0812">Transmembrane</keyword>
<evidence type="ECO:0000256" key="1">
    <source>
        <dbReference type="SAM" id="Phobius"/>
    </source>
</evidence>
<gene>
    <name evidence="2" type="ORF">ASZ90_019368</name>
</gene>
<dbReference type="Gene3D" id="2.170.120.30">
    <property type="match status" value="1"/>
</dbReference>
<dbReference type="AlphaFoldDB" id="A0A0W8E3W5"/>
<reference evidence="2" key="1">
    <citation type="journal article" date="2015" name="Proc. Natl. Acad. Sci. U.S.A.">
        <title>Networks of energetic and metabolic interactions define dynamics in microbial communities.</title>
        <authorList>
            <person name="Embree M."/>
            <person name="Liu J.K."/>
            <person name="Al-Bassam M.M."/>
            <person name="Zengler K."/>
        </authorList>
    </citation>
    <scope>NUCLEOTIDE SEQUENCE</scope>
</reference>
<dbReference type="Gene3D" id="2.170.120.40">
    <property type="entry name" value="YbbR-like domain"/>
    <property type="match status" value="2"/>
</dbReference>
<comment type="caution">
    <text evidence="2">The sequence shown here is derived from an EMBL/GenBank/DDBJ whole genome shotgun (WGS) entry which is preliminary data.</text>
</comment>
<dbReference type="InterPro" id="IPR053154">
    <property type="entry name" value="c-di-AMP_regulator"/>
</dbReference>